<evidence type="ECO:0000256" key="1">
    <source>
        <dbReference type="ARBA" id="ARBA00008307"/>
    </source>
</evidence>
<evidence type="ECO:0000313" key="5">
    <source>
        <dbReference type="Proteomes" id="UP000694844"/>
    </source>
</evidence>
<reference evidence="6" key="1">
    <citation type="submission" date="2025-08" db="UniProtKB">
        <authorList>
            <consortium name="RefSeq"/>
        </authorList>
    </citation>
    <scope>IDENTIFICATION</scope>
    <source>
        <tissue evidence="6">Whole sample</tissue>
    </source>
</reference>
<gene>
    <name evidence="6" type="primary">LOC111127120</name>
</gene>
<feature type="domain" description="Mab-21-like HhH/H2TH-like" evidence="4">
    <location>
        <begin position="332"/>
        <end position="407"/>
    </location>
</feature>
<dbReference type="InterPro" id="IPR046903">
    <property type="entry name" value="Mab-21-like_nuc_Trfase"/>
</dbReference>
<feature type="compositionally biased region" description="Basic residues" evidence="2">
    <location>
        <begin position="1"/>
        <end position="10"/>
    </location>
</feature>
<keyword evidence="5" id="KW-1185">Reference proteome</keyword>
<proteinExistence type="inferred from homology"/>
<comment type="similarity">
    <text evidence="1">Belongs to the mab-21 family.</text>
</comment>
<dbReference type="InterPro" id="IPR046906">
    <property type="entry name" value="Mab-21_HhH/H2TH-like"/>
</dbReference>
<evidence type="ECO:0000313" key="6">
    <source>
        <dbReference type="RefSeq" id="XP_022327860.1"/>
    </source>
</evidence>
<protein>
    <submittedName>
        <fullName evidence="6">Uncharacterized protein LOC111127120</fullName>
    </submittedName>
</protein>
<dbReference type="Pfam" id="PF20266">
    <property type="entry name" value="Mab-21_C"/>
    <property type="match status" value="1"/>
</dbReference>
<organism evidence="5 6">
    <name type="scientific">Crassostrea virginica</name>
    <name type="common">Eastern oyster</name>
    <dbReference type="NCBI Taxonomy" id="6565"/>
    <lineage>
        <taxon>Eukaryota</taxon>
        <taxon>Metazoa</taxon>
        <taxon>Spiralia</taxon>
        <taxon>Lophotrochozoa</taxon>
        <taxon>Mollusca</taxon>
        <taxon>Bivalvia</taxon>
        <taxon>Autobranchia</taxon>
        <taxon>Pteriomorphia</taxon>
        <taxon>Ostreida</taxon>
        <taxon>Ostreoidea</taxon>
        <taxon>Ostreidae</taxon>
        <taxon>Crassostrea</taxon>
    </lineage>
</organism>
<evidence type="ECO:0000259" key="3">
    <source>
        <dbReference type="Pfam" id="PF03281"/>
    </source>
</evidence>
<dbReference type="OrthoDB" id="6150522at2759"/>
<accession>A0A8B8DJG8</accession>
<sequence>MASKPKRRRTKSPDVPQNPPSERLDTDVQDLARIPNLPEAPSNTVTADVQDLARMPNLPEAPSNTVTADNCISENSFITDIAIFFSKLDQDKTKILLDNLFLLEIMMKQMANLSEIHVVGSIGEHLYSLEAYLNDVDVVFVEKSVVAFERHFVEEDCDYELCLQIDDTDNQVPGYVKLKKISKDQTDVPSFYSSYEARKETVDAHNNNRVVWNEVYQLLGQNVFSRYYFHNGPSCSTKFESTNQHFDGVDIVYAIKCKEWPKIADEWLERRREYDWPAGSLMEETVETGCFLVPVGGHHSRYKDLEWRISFVLAERLLIRRMNSIQRFVYWFIKTIKDVVFTNYSDIISSYIIKTTILWVSEENDVSNWQPSMVLDYIRLCFLKILNFLQADFCPNYFMRTCNLFHGKYLDIQKSALLETITNFLDPSLFLSRLNSMESVQHAIEVVNATNQINWNSLNIAFCRHLCELITNIAVGIVFNKKEENNADFASKWLDHLLILVKNNGHNLSVVFQEILTENLSVLRVRAQAAVIYKNMQSSPEMLTKQQKFNCLRHLIEDHRLQVMGMSVGELIQIAHVFFSFGLFENCLHLVTPVLKMTLQKPQIRMNNNNSMVDLLEVLSESNEFDLSFSSPVRPVVNIQLYPFEFPMLTSDLQIECLALKATYNYYSKRGIGYSSFKVTLDPVVYACYLKFKCLRLIKKVKEAELAIGEFEEMVDEEGISHRYTALNLLGYCLSECGYKERAISMFRRSAHENKRAATFFPWVRGLGTRVRPKWS</sequence>
<name>A0A8B8DJG8_CRAVI</name>
<evidence type="ECO:0000256" key="2">
    <source>
        <dbReference type="SAM" id="MobiDB-lite"/>
    </source>
</evidence>
<feature type="domain" description="Mab-21-like nucleotidyltransferase" evidence="3">
    <location>
        <begin position="201"/>
        <end position="320"/>
    </location>
</feature>
<dbReference type="PANTHER" id="PTHR10656">
    <property type="entry name" value="CELL FATE DETERMINING PROTEIN MAB21-RELATED"/>
    <property type="match status" value="1"/>
</dbReference>
<dbReference type="AlphaFoldDB" id="A0A8B8DJG8"/>
<dbReference type="RefSeq" id="XP_022327860.1">
    <property type="nucleotide sequence ID" value="XM_022472152.1"/>
</dbReference>
<dbReference type="Proteomes" id="UP000694844">
    <property type="component" value="Chromosome 3"/>
</dbReference>
<evidence type="ECO:0000259" key="4">
    <source>
        <dbReference type="Pfam" id="PF20266"/>
    </source>
</evidence>
<dbReference type="Pfam" id="PF03281">
    <property type="entry name" value="Mab-21"/>
    <property type="match status" value="1"/>
</dbReference>
<dbReference type="InterPro" id="IPR024810">
    <property type="entry name" value="MAB21L/cGLR"/>
</dbReference>
<feature type="region of interest" description="Disordered" evidence="2">
    <location>
        <begin position="1"/>
        <end position="28"/>
    </location>
</feature>
<dbReference type="PANTHER" id="PTHR10656:SF69">
    <property type="entry name" value="MAB-21-LIKE HHH_H2TH-LIKE DOMAIN-CONTAINING PROTEIN"/>
    <property type="match status" value="1"/>
</dbReference>
<dbReference type="SMART" id="SM01265">
    <property type="entry name" value="Mab-21"/>
    <property type="match status" value="1"/>
</dbReference>
<dbReference type="KEGG" id="cvn:111127120"/>
<dbReference type="GeneID" id="111127120"/>
<dbReference type="Gene3D" id="1.10.1410.40">
    <property type="match status" value="1"/>
</dbReference>